<comment type="caution">
    <text evidence="1">The sequence shown here is derived from an EMBL/GenBank/DDBJ whole genome shotgun (WGS) entry which is preliminary data.</text>
</comment>
<organism evidence="1 2">
    <name type="scientific">Paramecium primaurelia</name>
    <dbReference type="NCBI Taxonomy" id="5886"/>
    <lineage>
        <taxon>Eukaryota</taxon>
        <taxon>Sar</taxon>
        <taxon>Alveolata</taxon>
        <taxon>Ciliophora</taxon>
        <taxon>Intramacronucleata</taxon>
        <taxon>Oligohymenophorea</taxon>
        <taxon>Peniculida</taxon>
        <taxon>Parameciidae</taxon>
        <taxon>Paramecium</taxon>
    </lineage>
</organism>
<evidence type="ECO:0000313" key="1">
    <source>
        <dbReference type="EMBL" id="CAD8115057.1"/>
    </source>
</evidence>
<keyword evidence="2" id="KW-1185">Reference proteome</keyword>
<evidence type="ECO:0000313" key="2">
    <source>
        <dbReference type="Proteomes" id="UP000688137"/>
    </source>
</evidence>
<dbReference type="Proteomes" id="UP000688137">
    <property type="component" value="Unassembled WGS sequence"/>
</dbReference>
<proteinExistence type="predicted"/>
<gene>
    <name evidence="1" type="ORF">PPRIM_AZ9-3.1.T1620087</name>
</gene>
<dbReference type="AlphaFoldDB" id="A0A8S1QK46"/>
<name>A0A8S1QK46_PARPR</name>
<protein>
    <submittedName>
        <fullName evidence="1">Uncharacterized protein</fullName>
    </submittedName>
</protein>
<sequence>MKRTVDIYKANEKKPKQAIGSKSQTSYGAYLNSDVKTIAKLY</sequence>
<reference evidence="1" key="1">
    <citation type="submission" date="2021-01" db="EMBL/GenBank/DDBJ databases">
        <authorList>
            <consortium name="Genoscope - CEA"/>
            <person name="William W."/>
        </authorList>
    </citation>
    <scope>NUCLEOTIDE SEQUENCE</scope>
</reference>
<accession>A0A8S1QK46</accession>
<dbReference type="EMBL" id="CAJJDM010000169">
    <property type="protein sequence ID" value="CAD8115057.1"/>
    <property type="molecule type" value="Genomic_DNA"/>
</dbReference>